<accession>A0AAV2NXV9</accession>
<keyword evidence="2" id="KW-1185">Reference proteome</keyword>
<evidence type="ECO:0000313" key="1">
    <source>
        <dbReference type="EMBL" id="CAL1684644.1"/>
    </source>
</evidence>
<protein>
    <submittedName>
        <fullName evidence="1">Uncharacterized protein</fullName>
    </submittedName>
</protein>
<evidence type="ECO:0000313" key="2">
    <source>
        <dbReference type="Proteomes" id="UP001497644"/>
    </source>
</evidence>
<dbReference type="Proteomes" id="UP001497644">
    <property type="component" value="Chromosome 5"/>
</dbReference>
<sequence length="398" mass="42857">MIVEIDVVGLVNAAAIVDVSPGCGGSSGGGGGRSGDSDGGSGGSVRGYGVIVDAVASRRTRHPVAGARVARRRRYHGRVVIAVGIDIGGRRTLRRLLMTRQPLLLLLAEHLVGKILNQGERLPSLVAHQTHGGFLDDAVQQHQVLVLESLLFGSDKVIPQVIFKFGALLSYIREVDEESRTHVSLEGLDIIRLRRFIHLHQQIAVLEQTAAAYLFGMPRRDKLLVEMVERLLEITVDGLAHHGRVKVLGDRQLAAFVEQQQRVENDLEGIDGELELSPHRVDELELDVPVTPGIAEGDQRPSVTIVVHLHHLAHIGLLQAARGDAFATHALRQQVEQGAEHRGLDLVVITAARQLDREDKVQVVVGLGFGGQHVGGGAAVQPDIAYPHAGAPVARIGL</sequence>
<gene>
    <name evidence="1" type="ORF">LPLAT_LOCUS10226</name>
</gene>
<organism evidence="1 2">
    <name type="scientific">Lasius platythorax</name>
    <dbReference type="NCBI Taxonomy" id="488582"/>
    <lineage>
        <taxon>Eukaryota</taxon>
        <taxon>Metazoa</taxon>
        <taxon>Ecdysozoa</taxon>
        <taxon>Arthropoda</taxon>
        <taxon>Hexapoda</taxon>
        <taxon>Insecta</taxon>
        <taxon>Pterygota</taxon>
        <taxon>Neoptera</taxon>
        <taxon>Endopterygota</taxon>
        <taxon>Hymenoptera</taxon>
        <taxon>Apocrita</taxon>
        <taxon>Aculeata</taxon>
        <taxon>Formicoidea</taxon>
        <taxon>Formicidae</taxon>
        <taxon>Formicinae</taxon>
        <taxon>Lasius</taxon>
        <taxon>Lasius</taxon>
    </lineage>
</organism>
<dbReference type="AlphaFoldDB" id="A0AAV2NXV9"/>
<dbReference type="EMBL" id="OZ034828">
    <property type="protein sequence ID" value="CAL1684644.1"/>
    <property type="molecule type" value="Genomic_DNA"/>
</dbReference>
<name>A0AAV2NXV9_9HYME</name>
<reference evidence="1" key="1">
    <citation type="submission" date="2024-04" db="EMBL/GenBank/DDBJ databases">
        <authorList>
            <consortium name="Molecular Ecology Group"/>
        </authorList>
    </citation>
    <scope>NUCLEOTIDE SEQUENCE</scope>
</reference>
<proteinExistence type="predicted"/>